<evidence type="ECO:0000256" key="4">
    <source>
        <dbReference type="NCBIfam" id="TIGR00652"/>
    </source>
</evidence>
<gene>
    <name evidence="3" type="primary">dapF</name>
    <name evidence="5" type="ORF">CCALI_00521</name>
</gene>
<dbReference type="NCBIfam" id="TIGR00652">
    <property type="entry name" value="DapF"/>
    <property type="match status" value="1"/>
</dbReference>
<dbReference type="EC" id="5.1.1.7" evidence="3 4"/>
<evidence type="ECO:0000313" key="5">
    <source>
        <dbReference type="EMBL" id="CCW34354.1"/>
    </source>
</evidence>
<feature type="binding site" evidence="3">
    <location>
        <begin position="75"/>
        <end position="76"/>
    </location>
    <ligand>
        <name>substrate</name>
    </ligand>
</feature>
<feature type="active site" description="Proton acceptor" evidence="3">
    <location>
        <position position="226"/>
    </location>
</feature>
<keyword evidence="3" id="KW-0457">Lysine biosynthesis</keyword>
<keyword evidence="2 3" id="KW-0413">Isomerase</keyword>
<protein>
    <recommendedName>
        <fullName evidence="3 4">Diaminopimelate epimerase</fullName>
        <shortName evidence="3">DAP epimerase</shortName>
        <ecNumber evidence="3 4">5.1.1.7</ecNumber>
    </recommendedName>
    <alternativeName>
        <fullName evidence="3">PLP-independent amino acid racemase</fullName>
    </alternativeName>
</protein>
<dbReference type="PATRIC" id="fig|1303518.3.peg.529"/>
<accession>S0ESW0</accession>
<feature type="active site" description="Proton donor" evidence="3">
    <location>
        <position position="74"/>
    </location>
</feature>
<name>S0ESW0_CHTCT</name>
<feature type="binding site" evidence="3">
    <location>
        <begin position="227"/>
        <end position="228"/>
    </location>
    <ligand>
        <name>substrate</name>
    </ligand>
</feature>
<comment type="subcellular location">
    <subcellularLocation>
        <location evidence="3">Cytoplasm</location>
    </subcellularLocation>
</comment>
<dbReference type="HOGENOM" id="CLU_053306_3_0_0"/>
<feature type="binding site" evidence="3">
    <location>
        <position position="66"/>
    </location>
    <ligand>
        <name>substrate</name>
    </ligand>
</feature>
<dbReference type="KEGG" id="ccz:CCALI_00521"/>
<sequence>MAEKIAFTKMHGVGNDFVIVDGRDSNDHDWSALAVEMCDRHMGIGADGLIILERTLFADLMMRMYNPDGTPDVCGNGLRCVARYAVEEGIVNKDILYIGTLAGVRRAQLHRDESGQIVAITVSMGQPQFEPASIPMHVAQEPVIDFPLEVMPGETLLITALSTGTTHAVTFVPELPDDERFLAISPLVERHPLFPERTSLMWCVLEAPNVLSMRIWERGAGETWGCGTGACAAAVAAVLKNCASPNVPITVRSKGGELIVRWRPGAEIEMTGPAERVYRGFYPLCQ</sequence>
<dbReference type="GO" id="GO:0008837">
    <property type="term" value="F:diaminopimelate epimerase activity"/>
    <property type="evidence" value="ECO:0007669"/>
    <property type="project" value="UniProtKB-UniRule"/>
</dbReference>
<reference evidence="6" key="1">
    <citation type="submission" date="2013-03" db="EMBL/GenBank/DDBJ databases">
        <title>Genome sequence of Chthonomonas calidirosea, the first sequenced genome from the Armatimonadetes phylum (formally candidate division OP10).</title>
        <authorList>
            <person name="Lee K.C.Y."/>
            <person name="Morgan X.C."/>
            <person name="Dunfield P.F."/>
            <person name="Tamas I."/>
            <person name="Houghton K.M."/>
            <person name="Vyssotski M."/>
            <person name="Ryan J.L.J."/>
            <person name="Lagutin K."/>
            <person name="McDonald I.R."/>
            <person name="Stott M.B."/>
        </authorList>
    </citation>
    <scope>NUCLEOTIDE SEQUENCE [LARGE SCALE GENOMIC DNA]</scope>
    <source>
        <strain evidence="6">DSM 23976 / ICMP 18418 / T49</strain>
    </source>
</reference>
<dbReference type="STRING" id="454171.CP488_00632"/>
<dbReference type="RefSeq" id="WP_016481916.1">
    <property type="nucleotide sequence ID" value="NC_021487.1"/>
</dbReference>
<dbReference type="PANTHER" id="PTHR31689">
    <property type="entry name" value="DIAMINOPIMELATE EPIMERASE, CHLOROPLASTIC"/>
    <property type="match status" value="1"/>
</dbReference>
<dbReference type="InterPro" id="IPR001653">
    <property type="entry name" value="DAP_epimerase_DapF"/>
</dbReference>
<feature type="binding site" evidence="3">
    <location>
        <position position="15"/>
    </location>
    <ligand>
        <name>substrate</name>
    </ligand>
</feature>
<comment type="function">
    <text evidence="3">Catalyzes the stereoinversion of LL-2,6-diaminopimelate (L,L-DAP) to meso-diaminopimelate (meso-DAP), a precursor of L-lysine and an essential component of the bacterial peptidoglycan.</text>
</comment>
<dbReference type="InParanoid" id="S0ESW0"/>
<dbReference type="EMBL" id="HF951689">
    <property type="protein sequence ID" value="CCW34354.1"/>
    <property type="molecule type" value="Genomic_DNA"/>
</dbReference>
<dbReference type="SUPFAM" id="SSF54506">
    <property type="entry name" value="Diaminopimelate epimerase-like"/>
    <property type="match status" value="1"/>
</dbReference>
<proteinExistence type="inferred from homology"/>
<dbReference type="OrthoDB" id="9793775at2"/>
<comment type="catalytic activity">
    <reaction evidence="3">
        <text>(2S,6S)-2,6-diaminopimelate = meso-2,6-diaminopimelate</text>
        <dbReference type="Rhea" id="RHEA:15393"/>
        <dbReference type="ChEBI" id="CHEBI:57609"/>
        <dbReference type="ChEBI" id="CHEBI:57791"/>
        <dbReference type="EC" id="5.1.1.7"/>
    </reaction>
</comment>
<evidence type="ECO:0000256" key="1">
    <source>
        <dbReference type="ARBA" id="ARBA00010219"/>
    </source>
</evidence>
<feature type="site" description="Could be important to modulate the pK values of the two catalytic cysteine residues" evidence="3">
    <location>
        <position position="217"/>
    </location>
</feature>
<comment type="pathway">
    <text evidence="3">Amino-acid biosynthesis; L-lysine biosynthesis via DAP pathway; DL-2,6-diaminopimelate from LL-2,6-diaminopimelate: step 1/1.</text>
</comment>
<keyword evidence="6" id="KW-1185">Reference proteome</keyword>
<organism evidence="5 6">
    <name type="scientific">Chthonomonas calidirosea (strain DSM 23976 / ICMP 18418 / T49)</name>
    <dbReference type="NCBI Taxonomy" id="1303518"/>
    <lineage>
        <taxon>Bacteria</taxon>
        <taxon>Bacillati</taxon>
        <taxon>Armatimonadota</taxon>
        <taxon>Chthonomonadia</taxon>
        <taxon>Chthonomonadales</taxon>
        <taxon>Chthonomonadaceae</taxon>
        <taxon>Chthonomonas</taxon>
    </lineage>
</organism>
<dbReference type="eggNOG" id="COG0253">
    <property type="taxonomic scope" value="Bacteria"/>
</dbReference>
<dbReference type="UniPathway" id="UPA00034">
    <property type="reaction ID" value="UER00025"/>
</dbReference>
<dbReference type="Gene3D" id="3.10.310.10">
    <property type="entry name" value="Diaminopimelate Epimerase, Chain A, domain 1"/>
    <property type="match status" value="2"/>
</dbReference>
<evidence type="ECO:0000256" key="2">
    <source>
        <dbReference type="ARBA" id="ARBA00023235"/>
    </source>
</evidence>
<feature type="binding site" evidence="3">
    <location>
        <begin position="217"/>
        <end position="218"/>
    </location>
    <ligand>
        <name>substrate</name>
    </ligand>
</feature>
<comment type="similarity">
    <text evidence="1 3">Belongs to the diaminopimelate epimerase family.</text>
</comment>
<dbReference type="PANTHER" id="PTHR31689:SF0">
    <property type="entry name" value="DIAMINOPIMELATE EPIMERASE"/>
    <property type="match status" value="1"/>
</dbReference>
<keyword evidence="3" id="KW-0028">Amino-acid biosynthesis</keyword>
<dbReference type="Pfam" id="PF01678">
    <property type="entry name" value="DAP_epimerase"/>
    <property type="match status" value="2"/>
</dbReference>
<evidence type="ECO:0000256" key="3">
    <source>
        <dbReference type="HAMAP-Rule" id="MF_00197"/>
    </source>
</evidence>
<keyword evidence="3" id="KW-0963">Cytoplasm</keyword>
<comment type="subunit">
    <text evidence="3">Homodimer.</text>
</comment>
<dbReference type="Proteomes" id="UP000014227">
    <property type="component" value="Chromosome I"/>
</dbReference>
<dbReference type="GO" id="GO:0005829">
    <property type="term" value="C:cytosol"/>
    <property type="evidence" value="ECO:0007669"/>
    <property type="project" value="TreeGrafter"/>
</dbReference>
<evidence type="ECO:0000313" key="6">
    <source>
        <dbReference type="Proteomes" id="UP000014227"/>
    </source>
</evidence>
<dbReference type="GO" id="GO:0009089">
    <property type="term" value="P:lysine biosynthetic process via diaminopimelate"/>
    <property type="evidence" value="ECO:0007669"/>
    <property type="project" value="UniProtKB-UniRule"/>
</dbReference>
<dbReference type="AlphaFoldDB" id="S0ESW0"/>
<comment type="caution">
    <text evidence="3">Lacks conserved residue(s) required for the propagation of feature annotation.</text>
</comment>
<feature type="site" description="Could be important to modulate the pK values of the two catalytic cysteine residues" evidence="3">
    <location>
        <position position="167"/>
    </location>
</feature>
<dbReference type="HAMAP" id="MF_00197">
    <property type="entry name" value="DAP_epimerase"/>
    <property type="match status" value="1"/>
</dbReference>